<evidence type="ECO:0000313" key="1">
    <source>
        <dbReference type="EMBL" id="EPH43752.1"/>
    </source>
</evidence>
<reference evidence="1 2" key="1">
    <citation type="submission" date="2013-02" db="EMBL/GenBank/DDBJ databases">
        <title>Draft Genome Sequence of Streptomyces aurantiacus, Which Produces Setomimycin.</title>
        <authorList>
            <person name="Gruening B.A."/>
            <person name="Praeg A."/>
            <person name="Erxleben A."/>
            <person name="Guenther S."/>
            <person name="Mueller M."/>
        </authorList>
    </citation>
    <scope>NUCLEOTIDE SEQUENCE [LARGE SCALE GENOMIC DNA]</scope>
    <source>
        <strain evidence="1 2">JA 4570</strain>
    </source>
</reference>
<dbReference type="AlphaFoldDB" id="S4AQJ0"/>
<organism evidence="1 2">
    <name type="scientific">Streptomyces aurantiacus JA 4570</name>
    <dbReference type="NCBI Taxonomy" id="1286094"/>
    <lineage>
        <taxon>Bacteria</taxon>
        <taxon>Bacillati</taxon>
        <taxon>Actinomycetota</taxon>
        <taxon>Actinomycetes</taxon>
        <taxon>Kitasatosporales</taxon>
        <taxon>Streptomycetaceae</taxon>
        <taxon>Streptomyces</taxon>
        <taxon>Streptomyces aurantiacus group</taxon>
    </lineage>
</organism>
<comment type="caution">
    <text evidence="1">The sequence shown here is derived from an EMBL/GenBank/DDBJ whole genome shotgun (WGS) entry which is preliminary data.</text>
</comment>
<protein>
    <submittedName>
        <fullName evidence="1">Uncharacterized protein</fullName>
    </submittedName>
</protein>
<evidence type="ECO:0000313" key="2">
    <source>
        <dbReference type="Proteomes" id="UP000014629"/>
    </source>
</evidence>
<dbReference type="EMBL" id="AOPZ01000140">
    <property type="protein sequence ID" value="EPH43752.1"/>
    <property type="molecule type" value="Genomic_DNA"/>
</dbReference>
<proteinExistence type="predicted"/>
<dbReference type="PATRIC" id="fig|1286094.4.peg.3140"/>
<keyword evidence="2" id="KW-1185">Reference proteome</keyword>
<name>S4AQJ0_9ACTN</name>
<gene>
    <name evidence="1" type="ORF">STRAU_3175</name>
</gene>
<accession>S4AQJ0</accession>
<dbReference type="Proteomes" id="UP000014629">
    <property type="component" value="Unassembled WGS sequence"/>
</dbReference>
<sequence length="325" mass="34401">MRRHTLAGVDHSSRNPAADLRLSPVRADGRTFGGTREGLVQTGRMRIELATEPGDPDRPNEDYASVSLPASGQGGSLVLLDGVTPPSGDVGCLHSVPWFTARLGGALGELSVSRRDMTLPEILAAAISRTADTHRDTCDLSHPRTPQATVVLARWDAERVEHLVLSDSALLVAGPGGGVEAVLDRRLDQLPPAIGELRDAVRALPRGSAERQAEGRRYAAAVEALRNAEGGFFTAAADPAAAALAITGAHPRSAVTALAALSDGVGRWVETFREGVWAECFALLRKSGPQGLVDRVRELERADPDGTAFPRGKRHDDAAVVYAEL</sequence>